<name>A0A645HVD4_9ZZZZ</name>
<comment type="caution">
    <text evidence="2">The sequence shown here is derived from an EMBL/GenBank/DDBJ whole genome shotgun (WGS) entry which is preliminary data.</text>
</comment>
<reference evidence="2" key="1">
    <citation type="submission" date="2019-08" db="EMBL/GenBank/DDBJ databases">
        <authorList>
            <person name="Kucharzyk K."/>
            <person name="Murdoch R.W."/>
            <person name="Higgins S."/>
            <person name="Loffler F."/>
        </authorList>
    </citation>
    <scope>NUCLEOTIDE SEQUENCE</scope>
</reference>
<gene>
    <name evidence="2" type="ORF">SDC9_190368</name>
</gene>
<protein>
    <submittedName>
        <fullName evidence="2">Uncharacterized protein</fullName>
    </submittedName>
</protein>
<feature type="region of interest" description="Disordered" evidence="1">
    <location>
        <begin position="15"/>
        <end position="43"/>
    </location>
</feature>
<organism evidence="2">
    <name type="scientific">bioreactor metagenome</name>
    <dbReference type="NCBI Taxonomy" id="1076179"/>
    <lineage>
        <taxon>unclassified sequences</taxon>
        <taxon>metagenomes</taxon>
        <taxon>ecological metagenomes</taxon>
    </lineage>
</organism>
<evidence type="ECO:0000256" key="1">
    <source>
        <dbReference type="SAM" id="MobiDB-lite"/>
    </source>
</evidence>
<dbReference type="EMBL" id="VSSQ01100799">
    <property type="protein sequence ID" value="MPN42810.1"/>
    <property type="molecule type" value="Genomic_DNA"/>
</dbReference>
<evidence type="ECO:0000313" key="2">
    <source>
        <dbReference type="EMBL" id="MPN42810.1"/>
    </source>
</evidence>
<dbReference type="AlphaFoldDB" id="A0A645HVD4"/>
<sequence length="43" mass="4502">MRSAHAGIGLRARADYTGRRALSPHGDDSKAPVLAKAGRDSVL</sequence>
<proteinExistence type="predicted"/>
<accession>A0A645HVD4</accession>